<accession>A0A136JFS2</accession>
<protein>
    <submittedName>
        <fullName evidence="2">Uncharacterized protein</fullName>
    </submittedName>
</protein>
<evidence type="ECO:0000313" key="3">
    <source>
        <dbReference type="Proteomes" id="UP000070501"/>
    </source>
</evidence>
<dbReference type="AlphaFoldDB" id="A0A136JFS2"/>
<feature type="compositionally biased region" description="Basic residues" evidence="1">
    <location>
        <begin position="38"/>
        <end position="48"/>
    </location>
</feature>
<dbReference type="OrthoDB" id="10432018at2759"/>
<feature type="compositionally biased region" description="Basic and acidic residues" evidence="1">
    <location>
        <begin position="26"/>
        <end position="37"/>
    </location>
</feature>
<evidence type="ECO:0000313" key="2">
    <source>
        <dbReference type="EMBL" id="KXJ95989.1"/>
    </source>
</evidence>
<dbReference type="EMBL" id="KQ964246">
    <property type="protein sequence ID" value="KXJ95989.1"/>
    <property type="molecule type" value="Genomic_DNA"/>
</dbReference>
<dbReference type="InParanoid" id="A0A136JFS2"/>
<name>A0A136JFS2_9PEZI</name>
<gene>
    <name evidence="2" type="ORF">Micbo1qcDRAFT_172277</name>
</gene>
<evidence type="ECO:0000256" key="1">
    <source>
        <dbReference type="SAM" id="MobiDB-lite"/>
    </source>
</evidence>
<proteinExistence type="predicted"/>
<feature type="compositionally biased region" description="Polar residues" evidence="1">
    <location>
        <begin position="170"/>
        <end position="179"/>
    </location>
</feature>
<keyword evidence="3" id="KW-1185">Reference proteome</keyword>
<feature type="region of interest" description="Disordered" evidence="1">
    <location>
        <begin position="1"/>
        <end position="53"/>
    </location>
</feature>
<feature type="region of interest" description="Disordered" evidence="1">
    <location>
        <begin position="157"/>
        <end position="179"/>
    </location>
</feature>
<organism evidence="2 3">
    <name type="scientific">Microdochium bolleyi</name>
    <dbReference type="NCBI Taxonomy" id="196109"/>
    <lineage>
        <taxon>Eukaryota</taxon>
        <taxon>Fungi</taxon>
        <taxon>Dikarya</taxon>
        <taxon>Ascomycota</taxon>
        <taxon>Pezizomycotina</taxon>
        <taxon>Sordariomycetes</taxon>
        <taxon>Xylariomycetidae</taxon>
        <taxon>Xylariales</taxon>
        <taxon>Microdochiaceae</taxon>
        <taxon>Microdochium</taxon>
    </lineage>
</organism>
<reference evidence="3" key="1">
    <citation type="submission" date="2016-02" db="EMBL/GenBank/DDBJ databases">
        <title>Draft genome sequence of Microdochium bolleyi, a fungal endophyte of beachgrass.</title>
        <authorList>
            <consortium name="DOE Joint Genome Institute"/>
            <person name="David A.S."/>
            <person name="May G."/>
            <person name="Haridas S."/>
            <person name="Lim J."/>
            <person name="Wang M."/>
            <person name="Labutti K."/>
            <person name="Lipzen A."/>
            <person name="Barry K."/>
            <person name="Grigoriev I.V."/>
        </authorList>
    </citation>
    <scope>NUCLEOTIDE SEQUENCE [LARGE SCALE GENOMIC DNA]</scope>
    <source>
        <strain evidence="3">J235TASD1</strain>
    </source>
</reference>
<sequence>MNNTTSQPALGVPSSDAKSQSPSEVSKADEASHETHTLRPRKRRSKNVAKKEAELRAPFAPGTAGHYLETTLHAQLRDILFMLTSELQNPIARLPVKRVLQDGQIPSLECDNHILRRKFVTGCMIFLAGKPAKMPCSACQMGTGPFRTMCEHNTKTRRKRANSRRKENIVQKQSGLSAA</sequence>
<dbReference type="Proteomes" id="UP000070501">
    <property type="component" value="Unassembled WGS sequence"/>
</dbReference>